<evidence type="ECO:0000256" key="6">
    <source>
        <dbReference type="ARBA" id="ARBA00022801"/>
    </source>
</evidence>
<dbReference type="GO" id="GO:0030600">
    <property type="term" value="F:feruloyl esterase activity"/>
    <property type="evidence" value="ECO:0007669"/>
    <property type="project" value="UniProtKB-EC"/>
</dbReference>
<dbReference type="InterPro" id="IPR011118">
    <property type="entry name" value="Tannase/feruloyl_esterase"/>
</dbReference>
<gene>
    <name evidence="11" type="primary">FAEB-2</name>
    <name evidence="11" type="ORF">MPDQ_000123</name>
</gene>
<organism evidence="11 12">
    <name type="scientific">Monascus purpureus</name>
    <name type="common">Red mold</name>
    <name type="synonym">Monascus anka</name>
    <dbReference type="NCBI Taxonomy" id="5098"/>
    <lineage>
        <taxon>Eukaryota</taxon>
        <taxon>Fungi</taxon>
        <taxon>Dikarya</taxon>
        <taxon>Ascomycota</taxon>
        <taxon>Pezizomycotina</taxon>
        <taxon>Eurotiomycetes</taxon>
        <taxon>Eurotiomycetidae</taxon>
        <taxon>Eurotiales</taxon>
        <taxon>Aspergillaceae</taxon>
        <taxon>Monascus</taxon>
    </lineage>
</organism>
<reference evidence="11 12" key="1">
    <citation type="submission" date="2019-06" db="EMBL/GenBank/DDBJ databases">
        <title>Wine fermentation using esterase from Monascus purpureus.</title>
        <authorList>
            <person name="Geng C."/>
            <person name="Zhang Y."/>
        </authorList>
    </citation>
    <scope>NUCLEOTIDE SEQUENCE [LARGE SCALE GENOMIC DNA]</scope>
    <source>
        <strain evidence="11">HQ1</strain>
    </source>
</reference>
<sequence length="558" mass="62017">MIDSILDHRALLQQSYTTAWNWISTVNATKLLRFLPVASLGTAFLGKHPAVQKDIFKARCESLIDKIDLENVTVNFVDYVPSGTKLSLGDIPASCGAAYQVAAADVCRLNMVVATSNASEIMLEAWLPRSYKGRFLSAGNSGFSGCIPYLDLSYGSWMGFATVAANNGHNGDTGKPFYRNPQVLKDFVYRSLHTGVVVGKEVTSLFYDEGFDKSYYFGCSTGGRQGLMAVQRFPDDFDGVVAGAPVFNWVNWISWIANFYQITGPPTADTFLPVSLWEIVRKEVLRQCDQIDGAKDGIIEDPDLCHPTFERLICRHDAEADNCLTGAQARTVRKVLSPFYGVNGTLIYSRMQPGAEIFAAYALCNGIPSHYSEEWFRYVVYNDPSWDVRNFTIHDAAAALEQNPYNIQTWDTDLSAFRDAGGKVLVYHGLQDGLISSDNSKLYYSLVAETMNLPPDELDDFYRFFPISGMGHCSSGDGANAIGNGYFGYAGSSPEDNVIMAVVRWVEEGIPPDTLRGTKYVDGIWSPVVYKRKHCRHPRRNVYRGPGKHTDENAWECI</sequence>
<comment type="caution">
    <text evidence="11">The sequence shown here is derived from an EMBL/GenBank/DDBJ whole genome shotgun (WGS) entry which is preliminary data.</text>
</comment>
<proteinExistence type="inferred from homology"/>
<evidence type="ECO:0000256" key="4">
    <source>
        <dbReference type="ARBA" id="ARBA00022723"/>
    </source>
</evidence>
<keyword evidence="8" id="KW-1015">Disulfide bond</keyword>
<name>A0A507R623_MONPU</name>
<protein>
    <recommendedName>
        <fullName evidence="10">Carboxylic ester hydrolase</fullName>
        <ecNumber evidence="10">3.1.1.-</ecNumber>
    </recommendedName>
</protein>
<comment type="catalytic activity">
    <reaction evidence="9">
        <text>feruloyl-polysaccharide + H2O = ferulate + polysaccharide.</text>
        <dbReference type="EC" id="3.1.1.73"/>
    </reaction>
</comment>
<keyword evidence="2" id="KW-0719">Serine esterase</keyword>
<accession>A0A507R623</accession>
<evidence type="ECO:0000256" key="2">
    <source>
        <dbReference type="ARBA" id="ARBA00022487"/>
    </source>
</evidence>
<dbReference type="SUPFAM" id="SSF53474">
    <property type="entry name" value="alpha/beta-Hydrolases"/>
    <property type="match status" value="1"/>
</dbReference>
<evidence type="ECO:0000256" key="8">
    <source>
        <dbReference type="ARBA" id="ARBA00023157"/>
    </source>
</evidence>
<evidence type="ECO:0000256" key="7">
    <source>
        <dbReference type="ARBA" id="ARBA00022837"/>
    </source>
</evidence>
<evidence type="ECO:0000256" key="9">
    <source>
        <dbReference type="ARBA" id="ARBA00034075"/>
    </source>
</evidence>
<evidence type="ECO:0000256" key="1">
    <source>
        <dbReference type="ARBA" id="ARBA00006249"/>
    </source>
</evidence>
<dbReference type="GO" id="GO:0045493">
    <property type="term" value="P:xylan catabolic process"/>
    <property type="evidence" value="ECO:0007669"/>
    <property type="project" value="UniProtKB-KW"/>
</dbReference>
<dbReference type="PANTHER" id="PTHR33938">
    <property type="entry name" value="FERULOYL ESTERASE B-RELATED"/>
    <property type="match status" value="1"/>
</dbReference>
<evidence type="ECO:0000256" key="3">
    <source>
        <dbReference type="ARBA" id="ARBA00022651"/>
    </source>
</evidence>
<keyword evidence="3" id="KW-0119">Carbohydrate metabolism</keyword>
<evidence type="ECO:0000256" key="10">
    <source>
        <dbReference type="RuleBase" id="RU361238"/>
    </source>
</evidence>
<keyword evidence="3" id="KW-0858">Xylan degradation</keyword>
<dbReference type="GO" id="GO:0046872">
    <property type="term" value="F:metal ion binding"/>
    <property type="evidence" value="ECO:0007669"/>
    <property type="project" value="UniProtKB-KW"/>
</dbReference>
<evidence type="ECO:0000313" key="11">
    <source>
        <dbReference type="EMBL" id="TQB77582.1"/>
    </source>
</evidence>
<dbReference type="Proteomes" id="UP000319663">
    <property type="component" value="Unassembled WGS sequence"/>
</dbReference>
<dbReference type="EMBL" id="VIFY01000001">
    <property type="protein sequence ID" value="TQB77582.1"/>
    <property type="molecule type" value="Genomic_DNA"/>
</dbReference>
<dbReference type="Pfam" id="PF07519">
    <property type="entry name" value="Tannase"/>
    <property type="match status" value="1"/>
</dbReference>
<dbReference type="Gene3D" id="3.40.50.1820">
    <property type="entry name" value="alpha/beta hydrolase"/>
    <property type="match status" value="1"/>
</dbReference>
<dbReference type="AlphaFoldDB" id="A0A507R623"/>
<keyword evidence="12" id="KW-1185">Reference proteome</keyword>
<keyword evidence="7" id="KW-0106">Calcium</keyword>
<keyword evidence="3" id="KW-0624">Polysaccharide degradation</keyword>
<evidence type="ECO:0000256" key="5">
    <source>
        <dbReference type="ARBA" id="ARBA00022729"/>
    </source>
</evidence>
<dbReference type="PANTHER" id="PTHR33938:SF15">
    <property type="entry name" value="FERULOYL ESTERASE B-RELATED"/>
    <property type="match status" value="1"/>
</dbReference>
<keyword evidence="4" id="KW-0479">Metal-binding</keyword>
<evidence type="ECO:0000313" key="12">
    <source>
        <dbReference type="Proteomes" id="UP000319663"/>
    </source>
</evidence>
<dbReference type="InterPro" id="IPR029058">
    <property type="entry name" value="AB_hydrolase_fold"/>
</dbReference>
<dbReference type="EC" id="3.1.1.-" evidence="10"/>
<keyword evidence="6 10" id="KW-0378">Hydrolase</keyword>
<dbReference type="STRING" id="5098.A0A507R623"/>
<dbReference type="OrthoDB" id="3039123at2759"/>
<keyword evidence="5" id="KW-0732">Signal</keyword>
<comment type="similarity">
    <text evidence="1 10">Belongs to the tannase family.</text>
</comment>